<organism evidence="3 4">
    <name type="scientific">Estrella lausannensis</name>
    <dbReference type="NCBI Taxonomy" id="483423"/>
    <lineage>
        <taxon>Bacteria</taxon>
        <taxon>Pseudomonadati</taxon>
        <taxon>Chlamydiota</taxon>
        <taxon>Chlamydiia</taxon>
        <taxon>Parachlamydiales</taxon>
        <taxon>Candidatus Criblamydiaceae</taxon>
        <taxon>Estrella</taxon>
    </lineage>
</organism>
<keyword evidence="2" id="KW-0472">Membrane</keyword>
<feature type="transmembrane region" description="Helical" evidence="2">
    <location>
        <begin position="29"/>
        <end position="55"/>
    </location>
</feature>
<evidence type="ECO:0000313" key="3">
    <source>
        <dbReference type="EMBL" id="CRX38254.1"/>
    </source>
</evidence>
<name>A0A0H5DRE8_9BACT</name>
<feature type="region of interest" description="Disordered" evidence="1">
    <location>
        <begin position="65"/>
        <end position="141"/>
    </location>
</feature>
<dbReference type="AlphaFoldDB" id="A0A0H5DRE8"/>
<evidence type="ECO:0000256" key="1">
    <source>
        <dbReference type="SAM" id="MobiDB-lite"/>
    </source>
</evidence>
<dbReference type="Proteomes" id="UP000220251">
    <property type="component" value="Unassembled WGS sequence"/>
</dbReference>
<evidence type="ECO:0000313" key="4">
    <source>
        <dbReference type="Proteomes" id="UP000220251"/>
    </source>
</evidence>
<keyword evidence="2" id="KW-0812">Transmembrane</keyword>
<dbReference type="RefSeq" id="WP_143406437.1">
    <property type="nucleotide sequence ID" value="NZ_CWGJ01000011.1"/>
</dbReference>
<sequence>MQTITLLNPLSSSYHALEDFKKLKTSQKIITVAITIIAALATVLIGTAAIFRLLVNHYVKKIEADKPDRTPSDSESDSREWQQRSATTQQTIPRKREITIAAHRTGPRTLIESNGMPPVHNASCTTSGEKETPSASLPSSDDAMWDLDKLFEETSTLPEAASISDLKPIPEGRMALKASDDTIDMTSASCLFPDEPNLETSKDLDTLVALQKQVSQSISLASATACSSAGLGSLESSAAHESELIEPKDSVCGETQKIRCMAAFAGLIDDLSQNHSTLPTPDQLGIQLPPGIQVRALRRGDEVVIAIQCPDLTGNLIKDVQEAIAHLHICPLQSHDELELAIGKVNAYLKETKEYELKKEQLSLLLTAGCAELTPSGKSPAGQIIAEAGHGAIIGGAVSTGMGVATTMALAAGGVAAPPVALFIGGALWLTGTAFGATAGLAKGAALATAKAIKMPDGALPYPTFLSAVKAIDSYLTELKKQHVEASERIITTGSGVGGLLSALVGAIHGSEVYCFNTGQILAGVEPGVVQNNLGLKRKAEGAAVYHEIQFGPDLVEVAGSVKLAKTTTRYLDKKYIVMPHDLPVVLLAKDATALAALEEAAS</sequence>
<evidence type="ECO:0000256" key="2">
    <source>
        <dbReference type="SAM" id="Phobius"/>
    </source>
</evidence>
<feature type="compositionally biased region" description="Polar residues" evidence="1">
    <location>
        <begin position="83"/>
        <end position="92"/>
    </location>
</feature>
<reference evidence="4" key="1">
    <citation type="submission" date="2015-06" db="EMBL/GenBank/DDBJ databases">
        <authorList>
            <person name="Bertelli C."/>
        </authorList>
    </citation>
    <scope>NUCLEOTIDE SEQUENCE [LARGE SCALE GENOMIC DNA]</scope>
    <source>
        <strain evidence="4">CRIB-30</strain>
    </source>
</reference>
<feature type="compositionally biased region" description="Polar residues" evidence="1">
    <location>
        <begin position="122"/>
        <end position="139"/>
    </location>
</feature>
<protein>
    <submittedName>
        <fullName evidence="3">Putative membrane protein</fullName>
    </submittedName>
</protein>
<feature type="compositionally biased region" description="Basic and acidic residues" evidence="1">
    <location>
        <begin position="65"/>
        <end position="82"/>
    </location>
</feature>
<keyword evidence="2" id="KW-1133">Transmembrane helix</keyword>
<gene>
    <name evidence="3" type="ORF">ELAC_0905</name>
</gene>
<proteinExistence type="predicted"/>
<keyword evidence="4" id="KW-1185">Reference proteome</keyword>
<dbReference type="EMBL" id="CWGJ01000011">
    <property type="protein sequence ID" value="CRX38254.1"/>
    <property type="molecule type" value="Genomic_DNA"/>
</dbReference>
<accession>A0A0H5DRE8</accession>